<evidence type="ECO:0000313" key="3">
    <source>
        <dbReference type="Proteomes" id="UP001622557"/>
    </source>
</evidence>
<dbReference type="Proteomes" id="UP001622557">
    <property type="component" value="Chromosome"/>
</dbReference>
<feature type="domain" description="A-factor biosynthesis hotdog" evidence="1">
    <location>
        <begin position="176"/>
        <end position="292"/>
    </location>
</feature>
<feature type="domain" description="A-factor biosynthesis hotdog" evidence="1">
    <location>
        <begin position="8"/>
        <end position="146"/>
    </location>
</feature>
<sequence length="297" mass="32231">MGTVPRGYVHRAAVAEVFLTGWEAAADGPADSFVVRAQWPRAHALFAPLGGHQDPMLLVESIRQAGSLLAHAEYRVPFGHQFLMWDMSFTAEASAFAIGAAPTEVELHVVCHDIVRRGGAVVRMRYTVAVRRGGRSVAGGTASFSCVSPSVHRRLRAERPTSTASVPPAPVDPATVGRAHREDVLLAVPADARETRWELRVDTGHPVLFDHPVDHVPGMVLIEAARQAARVATGRPEALVTGMECEFARYAELDEPCWVEALVEPSDAAGDTRVRVRAEQRGEQVFTALVTLRRDNG</sequence>
<dbReference type="GeneID" id="97282596"/>
<dbReference type="NCBIfam" id="NF041195">
    <property type="entry name" value="ScbA_BarX_GamBu"/>
    <property type="match status" value="1"/>
</dbReference>
<name>A0ABZ1KSE2_STRAH</name>
<proteinExistence type="predicted"/>
<dbReference type="InterPro" id="IPR047757">
    <property type="entry name" value="AfsA-like"/>
</dbReference>
<dbReference type="InterPro" id="IPR029069">
    <property type="entry name" value="HotDog_dom_sf"/>
</dbReference>
<organism evidence="2 3">
    <name type="scientific">Streptomyces achromogenes</name>
    <dbReference type="NCBI Taxonomy" id="67255"/>
    <lineage>
        <taxon>Bacteria</taxon>
        <taxon>Bacillati</taxon>
        <taxon>Actinomycetota</taxon>
        <taxon>Actinomycetes</taxon>
        <taxon>Kitasatosporales</taxon>
        <taxon>Streptomycetaceae</taxon>
        <taxon>Streptomyces</taxon>
    </lineage>
</organism>
<gene>
    <name evidence="2" type="ORF">OG350_19200</name>
</gene>
<dbReference type="InterPro" id="IPR005509">
    <property type="entry name" value="AfsA_hotdog_dom"/>
</dbReference>
<dbReference type="RefSeq" id="WP_405448363.1">
    <property type="nucleotide sequence ID" value="NZ_CP108164.1"/>
</dbReference>
<dbReference type="EMBL" id="CP108164">
    <property type="protein sequence ID" value="WTQ82296.1"/>
    <property type="molecule type" value="Genomic_DNA"/>
</dbReference>
<protein>
    <submittedName>
        <fullName evidence="2">Gamma-butyrolactone biosynthesis enzyme</fullName>
    </submittedName>
</protein>
<dbReference type="Pfam" id="PF03756">
    <property type="entry name" value="AfsA"/>
    <property type="match status" value="2"/>
</dbReference>
<accession>A0ABZ1KSE2</accession>
<evidence type="ECO:0000313" key="2">
    <source>
        <dbReference type="EMBL" id="WTQ82296.1"/>
    </source>
</evidence>
<dbReference type="Gene3D" id="3.10.129.10">
    <property type="entry name" value="Hotdog Thioesterase"/>
    <property type="match status" value="1"/>
</dbReference>
<reference evidence="2 3" key="1">
    <citation type="submission" date="2022-10" db="EMBL/GenBank/DDBJ databases">
        <title>The complete genomes of actinobacterial strains from the NBC collection.</title>
        <authorList>
            <person name="Joergensen T.S."/>
            <person name="Alvarez Arevalo M."/>
            <person name="Sterndorff E.B."/>
            <person name="Faurdal D."/>
            <person name="Vuksanovic O."/>
            <person name="Mourched A.-S."/>
            <person name="Charusanti P."/>
            <person name="Shaw S."/>
            <person name="Blin K."/>
            <person name="Weber T."/>
        </authorList>
    </citation>
    <scope>NUCLEOTIDE SEQUENCE [LARGE SCALE GENOMIC DNA]</scope>
    <source>
        <strain evidence="2 3">NBC_00156</strain>
    </source>
</reference>
<dbReference type="SUPFAM" id="SSF54637">
    <property type="entry name" value="Thioesterase/thiol ester dehydrase-isomerase"/>
    <property type="match status" value="1"/>
</dbReference>
<keyword evidence="3" id="KW-1185">Reference proteome</keyword>
<evidence type="ECO:0000259" key="1">
    <source>
        <dbReference type="Pfam" id="PF03756"/>
    </source>
</evidence>